<dbReference type="AlphaFoldDB" id="A0AA38URY4"/>
<dbReference type="Pfam" id="PF03031">
    <property type="entry name" value="NIF"/>
    <property type="match status" value="1"/>
</dbReference>
<feature type="domain" description="FCP1 homology" evidence="3">
    <location>
        <begin position="83"/>
        <end position="272"/>
    </location>
</feature>
<keyword evidence="1" id="KW-0813">Transport</keyword>
<dbReference type="InterPro" id="IPR036412">
    <property type="entry name" value="HAD-like_sf"/>
</dbReference>
<gene>
    <name evidence="4" type="ORF">F5890DRAFT_1411352</name>
</gene>
<accession>A0AA38URY4</accession>
<keyword evidence="1" id="KW-0809">Transit peptide</keyword>
<sequence>MQVQNLRNYQVEYEARNEHSIYSVNHSQQQHNFERPHSRAYANWSNRSAGRHDHPTIQPDRIPVPDSAYLHLSEQSSVRLTDPTERRKLLILDLNGTLLYREPRAREGRDPYATNEPRQLRPTHPRPYIPSFKAFLFHPATRKWLDTMVWSSAQYANVKDMVGRCFGEEQKEGLVAIWDRKFLGLSELQYRNKFQTTKNLAKPWALLPLSTLSGPTKLLTHSAFSTLLLDDSPLKARMQPYNHICVPEYEGNFYARDVNIAEAHNRDAISKKHNFPIRNTVALTEALTFKNVTRAGTGKRKRSRSPSPTASPRFRKKKKELDAENLSQHHDHILLAVIGLLDALQHESNVAAWIKRKGLFATHIFSDPHASPPGLTGRELDVEESDVPVENASVEPNGIESPIAPTSNSEVPLHPLPSLWYQHPPTRQYWVRRGVRALKELGLQVIPGVETD</sequence>
<dbReference type="InterPro" id="IPR023214">
    <property type="entry name" value="HAD_sf"/>
</dbReference>
<dbReference type="EMBL" id="MU801985">
    <property type="protein sequence ID" value="KAJ3984562.1"/>
    <property type="molecule type" value="Genomic_DNA"/>
</dbReference>
<comment type="subunit">
    <text evidence="1">Component of the TIM23 complex.</text>
</comment>
<comment type="subcellular location">
    <subcellularLocation>
        <location evidence="1">Mitochondrion inner membrane</location>
        <topology evidence="1">Single-pass membrane protein</topology>
    </subcellularLocation>
</comment>
<protein>
    <recommendedName>
        <fullName evidence="1">Mitochondrial import inner membrane translocase subunit TIM50</fullName>
    </recommendedName>
</protein>
<dbReference type="PROSITE" id="PS50969">
    <property type="entry name" value="FCP1"/>
    <property type="match status" value="1"/>
</dbReference>
<evidence type="ECO:0000256" key="1">
    <source>
        <dbReference type="RuleBase" id="RU365079"/>
    </source>
</evidence>
<name>A0AA38URY4_9AGAR</name>
<dbReference type="SMART" id="SM00577">
    <property type="entry name" value="CPDc"/>
    <property type="match status" value="1"/>
</dbReference>
<comment type="caution">
    <text evidence="4">The sequence shown here is derived from an EMBL/GenBank/DDBJ whole genome shotgun (WGS) entry which is preliminary data.</text>
</comment>
<evidence type="ECO:0000313" key="4">
    <source>
        <dbReference type="EMBL" id="KAJ3984562.1"/>
    </source>
</evidence>
<comment type="function">
    <text evidence="1">Essential component of the TIM23 complex, a complex that mediates the translocation of transit peptide-containing proteins across the mitochondrial inner membrane.</text>
</comment>
<keyword evidence="1" id="KW-0811">Translocation</keyword>
<dbReference type="InterPro" id="IPR004274">
    <property type="entry name" value="FCP1_dom"/>
</dbReference>
<dbReference type="Gene3D" id="3.40.50.1000">
    <property type="entry name" value="HAD superfamily/HAD-like"/>
    <property type="match status" value="1"/>
</dbReference>
<comment type="similarity">
    <text evidence="1">Belongs to the TIM50 family.</text>
</comment>
<proteinExistence type="inferred from homology"/>
<reference evidence="4" key="1">
    <citation type="submission" date="2022-08" db="EMBL/GenBank/DDBJ databases">
        <authorList>
            <consortium name="DOE Joint Genome Institute"/>
            <person name="Min B."/>
            <person name="Riley R."/>
            <person name="Sierra-Patev S."/>
            <person name="Naranjo-Ortiz M."/>
            <person name="Looney B."/>
            <person name="Konkel Z."/>
            <person name="Slot J.C."/>
            <person name="Sakamoto Y."/>
            <person name="Steenwyk J.L."/>
            <person name="Rokas A."/>
            <person name="Carro J."/>
            <person name="Camarero S."/>
            <person name="Ferreira P."/>
            <person name="Molpeceres G."/>
            <person name="Ruiz-Duenas F.J."/>
            <person name="Serrano A."/>
            <person name="Henrissat B."/>
            <person name="Drula E."/>
            <person name="Hughes K.W."/>
            <person name="Mata J.L."/>
            <person name="Ishikawa N.K."/>
            <person name="Vargas-Isla R."/>
            <person name="Ushijima S."/>
            <person name="Smith C.A."/>
            <person name="Ahrendt S."/>
            <person name="Andreopoulos W."/>
            <person name="He G."/>
            <person name="Labutti K."/>
            <person name="Lipzen A."/>
            <person name="Ng V."/>
            <person name="Sandor L."/>
            <person name="Barry K."/>
            <person name="Martinez A.T."/>
            <person name="Xiao Y."/>
            <person name="Gibbons J.G."/>
            <person name="Terashima K."/>
            <person name="Hibbett D.S."/>
            <person name="Grigoriev I.V."/>
        </authorList>
    </citation>
    <scope>NUCLEOTIDE SEQUENCE</scope>
    <source>
        <strain evidence="4">TFB7829</strain>
    </source>
</reference>
<dbReference type="GO" id="GO:0015031">
    <property type="term" value="P:protein transport"/>
    <property type="evidence" value="ECO:0007669"/>
    <property type="project" value="UniProtKB-KW"/>
</dbReference>
<evidence type="ECO:0000313" key="5">
    <source>
        <dbReference type="Proteomes" id="UP001163850"/>
    </source>
</evidence>
<dbReference type="InterPro" id="IPR050365">
    <property type="entry name" value="TIM50"/>
</dbReference>
<dbReference type="PANTHER" id="PTHR12210">
    <property type="entry name" value="DULLARD PROTEIN PHOSPHATASE"/>
    <property type="match status" value="1"/>
</dbReference>
<feature type="region of interest" description="Disordered" evidence="2">
    <location>
        <begin position="105"/>
        <end position="124"/>
    </location>
</feature>
<evidence type="ECO:0000256" key="2">
    <source>
        <dbReference type="SAM" id="MobiDB-lite"/>
    </source>
</evidence>
<organism evidence="4 5">
    <name type="scientific">Lentinula detonsa</name>
    <dbReference type="NCBI Taxonomy" id="2804962"/>
    <lineage>
        <taxon>Eukaryota</taxon>
        <taxon>Fungi</taxon>
        <taxon>Dikarya</taxon>
        <taxon>Basidiomycota</taxon>
        <taxon>Agaricomycotina</taxon>
        <taxon>Agaricomycetes</taxon>
        <taxon>Agaricomycetidae</taxon>
        <taxon>Agaricales</taxon>
        <taxon>Marasmiineae</taxon>
        <taxon>Omphalotaceae</taxon>
        <taxon>Lentinula</taxon>
    </lineage>
</organism>
<feature type="region of interest" description="Disordered" evidence="2">
    <location>
        <begin position="293"/>
        <end position="321"/>
    </location>
</feature>
<dbReference type="Proteomes" id="UP001163850">
    <property type="component" value="Unassembled WGS sequence"/>
</dbReference>
<dbReference type="SUPFAM" id="SSF56784">
    <property type="entry name" value="HAD-like"/>
    <property type="match status" value="1"/>
</dbReference>
<keyword evidence="1" id="KW-0653">Protein transport</keyword>
<evidence type="ECO:0000259" key="3">
    <source>
        <dbReference type="PROSITE" id="PS50969"/>
    </source>
</evidence>
<keyword evidence="1" id="KW-0496">Mitochondrion</keyword>
<dbReference type="GO" id="GO:0005744">
    <property type="term" value="C:TIM23 mitochondrial import inner membrane translocase complex"/>
    <property type="evidence" value="ECO:0007669"/>
    <property type="project" value="UniProtKB-UniRule"/>
</dbReference>